<comment type="catalytic activity">
    <reaction evidence="6">
        <text>hydrogencarbonate + H(+) = CO2 + H2O</text>
        <dbReference type="Rhea" id="RHEA:10748"/>
        <dbReference type="ChEBI" id="CHEBI:15377"/>
        <dbReference type="ChEBI" id="CHEBI:15378"/>
        <dbReference type="ChEBI" id="CHEBI:16526"/>
        <dbReference type="ChEBI" id="CHEBI:17544"/>
        <dbReference type="EC" id="4.2.1.1"/>
    </reaction>
</comment>
<dbReference type="STRING" id="3088.A0A383VA53"/>
<keyword evidence="9" id="KW-1185">Reference proteome</keyword>
<evidence type="ECO:0000256" key="2">
    <source>
        <dbReference type="ARBA" id="ARBA00012925"/>
    </source>
</evidence>
<dbReference type="AlphaFoldDB" id="A0A383VA53"/>
<evidence type="ECO:0000256" key="1">
    <source>
        <dbReference type="ARBA" id="ARBA00010718"/>
    </source>
</evidence>
<keyword evidence="3" id="KW-0479">Metal-binding</keyword>
<keyword evidence="4" id="KW-0862">Zinc</keyword>
<dbReference type="SUPFAM" id="SSF51069">
    <property type="entry name" value="Carbonic anhydrase"/>
    <property type="match status" value="1"/>
</dbReference>
<evidence type="ECO:0000313" key="9">
    <source>
        <dbReference type="Proteomes" id="UP000256970"/>
    </source>
</evidence>
<gene>
    <name evidence="8" type="ORF">BQ4739_LOCUS3030</name>
</gene>
<evidence type="ECO:0000259" key="7">
    <source>
        <dbReference type="PROSITE" id="PS51144"/>
    </source>
</evidence>
<dbReference type="Proteomes" id="UP000256970">
    <property type="component" value="Unassembled WGS sequence"/>
</dbReference>
<dbReference type="GO" id="GO:0004089">
    <property type="term" value="F:carbonate dehydratase activity"/>
    <property type="evidence" value="ECO:0007669"/>
    <property type="project" value="UniProtKB-EC"/>
</dbReference>
<organism evidence="8 9">
    <name type="scientific">Tetradesmus obliquus</name>
    <name type="common">Green alga</name>
    <name type="synonym">Acutodesmus obliquus</name>
    <dbReference type="NCBI Taxonomy" id="3088"/>
    <lineage>
        <taxon>Eukaryota</taxon>
        <taxon>Viridiplantae</taxon>
        <taxon>Chlorophyta</taxon>
        <taxon>core chlorophytes</taxon>
        <taxon>Chlorophyceae</taxon>
        <taxon>CS clade</taxon>
        <taxon>Sphaeropleales</taxon>
        <taxon>Scenedesmaceae</taxon>
        <taxon>Tetradesmus</taxon>
    </lineage>
</organism>
<dbReference type="SMART" id="SM01057">
    <property type="entry name" value="Carb_anhydrase"/>
    <property type="match status" value="1"/>
</dbReference>
<dbReference type="CDD" id="cd03124">
    <property type="entry name" value="alpha_CA_prokaryotic_like"/>
    <property type="match status" value="1"/>
</dbReference>
<comment type="similarity">
    <text evidence="1">Belongs to the alpha-carbonic anhydrase family.</text>
</comment>
<dbReference type="EC" id="4.2.1.1" evidence="2"/>
<proteinExistence type="inferred from homology"/>
<sequence length="256" mass="26947">MLAGQHTPAKASDGSVFTYGEEAGPLAWGGTCSAGQQQSPINLPSSSAAARACSGQPAPVFQYRRDNQVRVKNTGTTIQVNFEPGNSVAWGDAQLELLQFHFHTPSEHAWDGQRSAMEAHLVHRNAATGGFAVVAVMLQPPSSSAAQPNPCLAAALAHVPDTPQAEAACPSSVNPQQLLPAGAAAARFVHYAGSLTTPPCSEQVDWLVWEQPLPVTDKQVLDFMRFAGAGRSYGHNARPLQPLNGRALDYSCIAGA</sequence>
<dbReference type="PANTHER" id="PTHR18952">
    <property type="entry name" value="CARBONIC ANHYDRASE"/>
    <property type="match status" value="1"/>
</dbReference>
<evidence type="ECO:0000256" key="3">
    <source>
        <dbReference type="ARBA" id="ARBA00022723"/>
    </source>
</evidence>
<dbReference type="EMBL" id="FNXT01000230">
    <property type="protein sequence ID" value="SZX62448.1"/>
    <property type="molecule type" value="Genomic_DNA"/>
</dbReference>
<evidence type="ECO:0000256" key="6">
    <source>
        <dbReference type="ARBA" id="ARBA00048348"/>
    </source>
</evidence>
<dbReference type="InterPro" id="IPR001148">
    <property type="entry name" value="CA_dom"/>
</dbReference>
<accession>A0A383VA53</accession>
<reference evidence="8 9" key="1">
    <citation type="submission" date="2016-10" db="EMBL/GenBank/DDBJ databases">
        <authorList>
            <person name="Cai Z."/>
        </authorList>
    </citation>
    <scope>NUCLEOTIDE SEQUENCE [LARGE SCALE GENOMIC DNA]</scope>
</reference>
<feature type="domain" description="Alpha-carbonic anhydrase" evidence="7">
    <location>
        <begin position="15"/>
        <end position="252"/>
    </location>
</feature>
<dbReference type="Gene3D" id="3.10.200.10">
    <property type="entry name" value="Alpha carbonic anhydrase"/>
    <property type="match status" value="1"/>
</dbReference>
<evidence type="ECO:0000313" key="8">
    <source>
        <dbReference type="EMBL" id="SZX62448.1"/>
    </source>
</evidence>
<dbReference type="PROSITE" id="PS51144">
    <property type="entry name" value="ALPHA_CA_2"/>
    <property type="match status" value="1"/>
</dbReference>
<dbReference type="Pfam" id="PF00194">
    <property type="entry name" value="Carb_anhydrase"/>
    <property type="match status" value="1"/>
</dbReference>
<dbReference type="InterPro" id="IPR041891">
    <property type="entry name" value="Alpha_CA_prokaryot-like"/>
</dbReference>
<evidence type="ECO:0000256" key="4">
    <source>
        <dbReference type="ARBA" id="ARBA00022833"/>
    </source>
</evidence>
<dbReference type="GO" id="GO:0008270">
    <property type="term" value="F:zinc ion binding"/>
    <property type="evidence" value="ECO:0007669"/>
    <property type="project" value="InterPro"/>
</dbReference>
<keyword evidence="5" id="KW-0456">Lyase</keyword>
<evidence type="ECO:0000256" key="5">
    <source>
        <dbReference type="ARBA" id="ARBA00023239"/>
    </source>
</evidence>
<protein>
    <recommendedName>
        <fullName evidence="2">carbonic anhydrase</fullName>
        <ecNumber evidence="2">4.2.1.1</ecNumber>
    </recommendedName>
</protein>
<dbReference type="InterPro" id="IPR023561">
    <property type="entry name" value="Carbonic_anhydrase_a-class"/>
</dbReference>
<dbReference type="PANTHER" id="PTHR18952:SF265">
    <property type="entry name" value="CARBONIC ANHYDRASE"/>
    <property type="match status" value="1"/>
</dbReference>
<name>A0A383VA53_TETOB</name>
<dbReference type="InterPro" id="IPR036398">
    <property type="entry name" value="CA_dom_sf"/>
</dbReference>